<evidence type="ECO:0000256" key="6">
    <source>
        <dbReference type="ARBA" id="ARBA00022989"/>
    </source>
</evidence>
<keyword evidence="8" id="KW-1015">Disulfide bond</keyword>
<name>A0A2C9LZ34_BIOGL</name>
<keyword evidence="4" id="KW-1003">Cell membrane</keyword>
<evidence type="ECO:0000256" key="10">
    <source>
        <dbReference type="ARBA" id="ARBA00023180"/>
    </source>
</evidence>
<evidence type="ECO:0000256" key="3">
    <source>
        <dbReference type="ARBA" id="ARBA00010532"/>
    </source>
</evidence>
<keyword evidence="9" id="KW-0675">Receptor</keyword>
<proteinExistence type="inferred from homology"/>
<feature type="transmembrane region" description="Helical" evidence="13">
    <location>
        <begin position="116"/>
        <end position="135"/>
    </location>
</feature>
<dbReference type="Pfam" id="PF01130">
    <property type="entry name" value="CD36"/>
    <property type="match status" value="1"/>
</dbReference>
<evidence type="ECO:0000256" key="13">
    <source>
        <dbReference type="SAM" id="Phobius"/>
    </source>
</evidence>
<keyword evidence="10" id="KW-0325">Glycoprotein</keyword>
<evidence type="ECO:0000313" key="14">
    <source>
        <dbReference type="EnsemblMetazoa" id="BGLB036504-PA"/>
    </source>
</evidence>
<protein>
    <recommendedName>
        <fullName evidence="11">Scavenger receptor class B member 1</fullName>
    </recommendedName>
    <alternativeName>
        <fullName evidence="12">SR-BI</fullName>
    </alternativeName>
</protein>
<dbReference type="KEGG" id="bgt:106062746"/>
<evidence type="ECO:0000256" key="5">
    <source>
        <dbReference type="ARBA" id="ARBA00022692"/>
    </source>
</evidence>
<evidence type="ECO:0000256" key="4">
    <source>
        <dbReference type="ARBA" id="ARBA00022475"/>
    </source>
</evidence>
<evidence type="ECO:0000256" key="2">
    <source>
        <dbReference type="ARBA" id="ARBA00004651"/>
    </source>
</evidence>
<evidence type="ECO:0000256" key="7">
    <source>
        <dbReference type="ARBA" id="ARBA00023136"/>
    </source>
</evidence>
<evidence type="ECO:0000256" key="1">
    <source>
        <dbReference type="ARBA" id="ARBA00004189"/>
    </source>
</evidence>
<dbReference type="OrthoDB" id="18585at2759"/>
<dbReference type="PANTHER" id="PTHR11923:SF110">
    <property type="entry name" value="SCAVENGER RECEPTOR CLASS B MEMBER 1"/>
    <property type="match status" value="1"/>
</dbReference>
<keyword evidence="5 13" id="KW-0812">Transmembrane</keyword>
<dbReference type="GO" id="GO:0005737">
    <property type="term" value="C:cytoplasm"/>
    <property type="evidence" value="ECO:0007669"/>
    <property type="project" value="TreeGrafter"/>
</dbReference>
<keyword evidence="7 13" id="KW-0472">Membrane</keyword>
<dbReference type="PANTHER" id="PTHR11923">
    <property type="entry name" value="SCAVENGER RECEPTOR CLASS B TYPE-1 SR-B1"/>
    <property type="match status" value="1"/>
</dbReference>
<dbReference type="InterPro" id="IPR002159">
    <property type="entry name" value="CD36_fam"/>
</dbReference>
<dbReference type="GO" id="GO:0005901">
    <property type="term" value="C:caveola"/>
    <property type="evidence" value="ECO:0007669"/>
    <property type="project" value="UniProtKB-SubCell"/>
</dbReference>
<organism evidence="14 15">
    <name type="scientific">Biomphalaria glabrata</name>
    <name type="common">Bloodfluke planorb</name>
    <name type="synonym">Freshwater snail</name>
    <dbReference type="NCBI Taxonomy" id="6526"/>
    <lineage>
        <taxon>Eukaryota</taxon>
        <taxon>Metazoa</taxon>
        <taxon>Spiralia</taxon>
        <taxon>Lophotrochozoa</taxon>
        <taxon>Mollusca</taxon>
        <taxon>Gastropoda</taxon>
        <taxon>Heterobranchia</taxon>
        <taxon>Euthyneura</taxon>
        <taxon>Panpulmonata</taxon>
        <taxon>Hygrophila</taxon>
        <taxon>Lymnaeoidea</taxon>
        <taxon>Planorbidae</taxon>
        <taxon>Biomphalaria</taxon>
    </lineage>
</organism>
<dbReference type="VEuPathDB" id="VectorBase:BGLB036504"/>
<dbReference type="VEuPathDB" id="VectorBase:BGLAX_028143"/>
<comment type="similarity">
    <text evidence="3">Belongs to the CD36 family.</text>
</comment>
<keyword evidence="6 13" id="KW-1133">Transmembrane helix</keyword>
<evidence type="ECO:0000256" key="11">
    <source>
        <dbReference type="ARBA" id="ARBA00040821"/>
    </source>
</evidence>
<evidence type="ECO:0000256" key="9">
    <source>
        <dbReference type="ARBA" id="ARBA00023170"/>
    </source>
</evidence>
<reference evidence="14" key="1">
    <citation type="submission" date="2020-05" db="UniProtKB">
        <authorList>
            <consortium name="EnsemblMetazoa"/>
        </authorList>
    </citation>
    <scope>IDENTIFICATION</scope>
    <source>
        <strain evidence="14">BB02</strain>
    </source>
</reference>
<dbReference type="EnsemblMetazoa" id="BGLB036504-RA">
    <property type="protein sequence ID" value="BGLB036504-PA"/>
    <property type="gene ID" value="BGLB036504"/>
</dbReference>
<dbReference type="Proteomes" id="UP000076420">
    <property type="component" value="Unassembled WGS sequence"/>
</dbReference>
<evidence type="ECO:0000256" key="8">
    <source>
        <dbReference type="ARBA" id="ARBA00023157"/>
    </source>
</evidence>
<evidence type="ECO:0000313" key="15">
    <source>
        <dbReference type="Proteomes" id="UP000076420"/>
    </source>
</evidence>
<sequence length="180" mass="20568">MPVIESLPHFLYATPKTIDSVVGLNPNEAEHTSYVDIEPWTGFFLQTSKKLQINIFTEQVSDFKQTDGIKTSYFPIFWLNEKTALNEIHAGMLTESLFTPIENAEKLKEKLLMIKYLLMSLSSFLILLTVAVWILDSFICHHGKKDNIHHEDPSTPCLKTSSITYNKVKVLSDGYQRLTT</sequence>
<dbReference type="AlphaFoldDB" id="A0A2C9LZ34"/>
<evidence type="ECO:0000256" key="12">
    <source>
        <dbReference type="ARBA" id="ARBA00042244"/>
    </source>
</evidence>
<comment type="subcellular location">
    <subcellularLocation>
        <location evidence="2">Cell membrane</location>
        <topology evidence="2">Multi-pass membrane protein</topology>
    </subcellularLocation>
    <subcellularLocation>
        <location evidence="1">Membrane</location>
        <location evidence="1">Caveola</location>
        <topology evidence="1">Multi-pass membrane protein</topology>
    </subcellularLocation>
</comment>
<accession>A0A2C9LZ34</accession>
<dbReference type="GO" id="GO:0005044">
    <property type="term" value="F:scavenger receptor activity"/>
    <property type="evidence" value="ECO:0007669"/>
    <property type="project" value="TreeGrafter"/>
</dbReference>
<gene>
    <name evidence="14" type="primary">106062746</name>
</gene>